<name>A0A314UPV6_PRUYE</name>
<evidence type="ECO:0000313" key="2">
    <source>
        <dbReference type="EMBL" id="PQM39533.1"/>
    </source>
</evidence>
<sequence length="96" mass="11081">MAGGFRTRRGRSPGYPLKRSSKGSIETGQSPCNPLSKLRYPHTKPQEREGERESERVSRLRFQQVSGFKLGNPTRPCSACDRIRMRKEGRWLRVFT</sequence>
<feature type="compositionally biased region" description="Basic residues" evidence="1">
    <location>
        <begin position="1"/>
        <end position="11"/>
    </location>
</feature>
<dbReference type="AlphaFoldDB" id="A0A314UPV6"/>
<comment type="caution">
    <text evidence="2">The sequence shown here is derived from an EMBL/GenBank/DDBJ whole genome shotgun (WGS) entry which is preliminary data.</text>
</comment>
<feature type="region of interest" description="Disordered" evidence="1">
    <location>
        <begin position="1"/>
        <end position="58"/>
    </location>
</feature>
<evidence type="ECO:0000256" key="1">
    <source>
        <dbReference type="SAM" id="MobiDB-lite"/>
    </source>
</evidence>
<reference evidence="2 3" key="1">
    <citation type="submission" date="2018-02" db="EMBL/GenBank/DDBJ databases">
        <title>Draft genome of wild Prunus yedoensis var. nudiflora.</title>
        <authorList>
            <person name="Baek S."/>
            <person name="Kim J.-H."/>
            <person name="Choi K."/>
            <person name="Kim G.-B."/>
            <person name="Cho A."/>
            <person name="Jang H."/>
            <person name="Shin C.-H."/>
            <person name="Yu H.-J."/>
            <person name="Mun J.-H."/>
        </authorList>
    </citation>
    <scope>NUCLEOTIDE SEQUENCE [LARGE SCALE GENOMIC DNA]</scope>
    <source>
        <strain evidence="3">cv. Jeju island</strain>
        <tissue evidence="2">Leaf</tissue>
    </source>
</reference>
<organism evidence="2 3">
    <name type="scientific">Prunus yedoensis var. nudiflora</name>
    <dbReference type="NCBI Taxonomy" id="2094558"/>
    <lineage>
        <taxon>Eukaryota</taxon>
        <taxon>Viridiplantae</taxon>
        <taxon>Streptophyta</taxon>
        <taxon>Embryophyta</taxon>
        <taxon>Tracheophyta</taxon>
        <taxon>Spermatophyta</taxon>
        <taxon>Magnoliopsida</taxon>
        <taxon>eudicotyledons</taxon>
        <taxon>Gunneridae</taxon>
        <taxon>Pentapetalae</taxon>
        <taxon>rosids</taxon>
        <taxon>fabids</taxon>
        <taxon>Rosales</taxon>
        <taxon>Rosaceae</taxon>
        <taxon>Amygdaloideae</taxon>
        <taxon>Amygdaleae</taxon>
        <taxon>Prunus</taxon>
    </lineage>
</organism>
<protein>
    <submittedName>
        <fullName evidence="2">Uncharacterized protein</fullName>
    </submittedName>
</protein>
<feature type="compositionally biased region" description="Polar residues" evidence="1">
    <location>
        <begin position="22"/>
        <end position="33"/>
    </location>
</feature>
<gene>
    <name evidence="2" type="ORF">Pyn_35026</name>
</gene>
<keyword evidence="3" id="KW-1185">Reference proteome</keyword>
<proteinExistence type="predicted"/>
<dbReference type="Proteomes" id="UP000250321">
    <property type="component" value="Unassembled WGS sequence"/>
</dbReference>
<dbReference type="EMBL" id="PJQY01003189">
    <property type="protein sequence ID" value="PQM39533.1"/>
    <property type="molecule type" value="Genomic_DNA"/>
</dbReference>
<evidence type="ECO:0000313" key="3">
    <source>
        <dbReference type="Proteomes" id="UP000250321"/>
    </source>
</evidence>
<accession>A0A314UPV6</accession>
<feature type="compositionally biased region" description="Basic and acidic residues" evidence="1">
    <location>
        <begin position="44"/>
        <end position="58"/>
    </location>
</feature>